<proteinExistence type="predicted"/>
<evidence type="ECO:0000313" key="2">
    <source>
        <dbReference type="EMBL" id="MBS2546275.1"/>
    </source>
</evidence>
<reference evidence="2 3" key="1">
    <citation type="submission" date="2020-02" db="EMBL/GenBank/DDBJ databases">
        <title>Acidophilic actinobacteria isolated from forest soil.</title>
        <authorList>
            <person name="Golinska P."/>
        </authorList>
    </citation>
    <scope>NUCLEOTIDE SEQUENCE [LARGE SCALE GENOMIC DNA]</scope>
    <source>
        <strain evidence="2 3">NL8</strain>
    </source>
</reference>
<comment type="caution">
    <text evidence="2">The sequence shown here is derived from an EMBL/GenBank/DDBJ whole genome shotgun (WGS) entry which is preliminary data.</text>
</comment>
<dbReference type="InterPro" id="IPR032830">
    <property type="entry name" value="XPB/Ssl2_N"/>
</dbReference>
<keyword evidence="2" id="KW-0067">ATP-binding</keyword>
<dbReference type="Pfam" id="PF13625">
    <property type="entry name" value="Helicase_C_3"/>
    <property type="match status" value="1"/>
</dbReference>
<accession>A0ABS5KJV9</accession>
<name>A0ABS5KJV9_9ACTN</name>
<gene>
    <name evidence="2" type="ORF">KGQ19_05295</name>
</gene>
<protein>
    <submittedName>
        <fullName evidence="2">Helicase-associated domain-containing protein</fullName>
    </submittedName>
</protein>
<evidence type="ECO:0000313" key="3">
    <source>
        <dbReference type="Proteomes" id="UP000730482"/>
    </source>
</evidence>
<dbReference type="GO" id="GO:0004386">
    <property type="term" value="F:helicase activity"/>
    <property type="evidence" value="ECO:0007669"/>
    <property type="project" value="UniProtKB-KW"/>
</dbReference>
<evidence type="ECO:0000259" key="1">
    <source>
        <dbReference type="Pfam" id="PF13625"/>
    </source>
</evidence>
<sequence length="643" mass="66657">MHDLFSSLAHHVASLPQDGVDALMGARPDVAEVLFGDVPDGQEAQADVGSITEALVDPDGAAEAVLRLSRPAVQVLMALVDAAEGDYGGLRHRFGGLGFADLARRGAGGIGVTEVIRVLSMAGGAVEVDPHSARAALCESLTAAARPAAMAEFDRILVRLTDSCLVWPEPGGRSFRIHDVVMDVLPEPAPEWEGFDLVQPLPEVARRLPVADVAGEAQAAAIAALDSAERLLRQVATDAVPLLKAGGVGVREVKRLVRASGLAEEAIRFWLYIADSAGLVACQDDKLWATPEYDQWISAEPSQRYAALLGAWLTLPTSVLGPFALTDAAGKPPAVLSDSAFDGVGHYVRAVVLELMATCGGGAVVEAGSLADALVWRMPLLMDPEDEGIACGCGECDSQPAGGGLSGKEAATAAVASVFAEGGLLGAVAFGALAPVARTLLTGSQDDVSAMAADIAAALTATVPKSVGHVRLQSDMTVVAAGLPSARLTAFFDATAEREAAGAATVWRITDSSVRRWLDSGRSAEELRSGLAEFCVDEPSQALSYLIDDAARRHGLVDVIAAQAVIVTADEKLGDELAMVPVLVRLGVRRIAGTVLVLDAPQQEVLSVLRFAGYLPSAHQADGAVTVTAVAPPRASPEAVPRF</sequence>
<keyword evidence="2" id="KW-0547">Nucleotide-binding</keyword>
<keyword evidence="3" id="KW-1185">Reference proteome</keyword>
<dbReference type="Proteomes" id="UP000730482">
    <property type="component" value="Unassembled WGS sequence"/>
</dbReference>
<dbReference type="RefSeq" id="WP_212007926.1">
    <property type="nucleotide sequence ID" value="NZ_JAAFYZ010000011.1"/>
</dbReference>
<dbReference type="EMBL" id="JAAFYZ010000011">
    <property type="protein sequence ID" value="MBS2546275.1"/>
    <property type="molecule type" value="Genomic_DNA"/>
</dbReference>
<keyword evidence="2" id="KW-0347">Helicase</keyword>
<feature type="domain" description="Helicase XPB/Ssl2 N-terminal" evidence="1">
    <location>
        <begin position="472"/>
        <end position="592"/>
    </location>
</feature>
<keyword evidence="2" id="KW-0378">Hydrolase</keyword>
<organism evidence="2 3">
    <name type="scientific">Catenulispora pinistramenti</name>
    <dbReference type="NCBI Taxonomy" id="2705254"/>
    <lineage>
        <taxon>Bacteria</taxon>
        <taxon>Bacillati</taxon>
        <taxon>Actinomycetota</taxon>
        <taxon>Actinomycetes</taxon>
        <taxon>Catenulisporales</taxon>
        <taxon>Catenulisporaceae</taxon>
        <taxon>Catenulispora</taxon>
    </lineage>
</organism>